<dbReference type="GO" id="GO:0015031">
    <property type="term" value="P:protein transport"/>
    <property type="evidence" value="ECO:0007669"/>
    <property type="project" value="UniProtKB-KW"/>
</dbReference>
<reference evidence="14" key="3">
    <citation type="submission" date="2016-03" db="UniProtKB">
        <authorList>
            <consortium name="EnsemblProtists"/>
        </authorList>
    </citation>
    <scope>IDENTIFICATION</scope>
</reference>
<dbReference type="GO" id="GO:0004197">
    <property type="term" value="F:cysteine-type endopeptidase activity"/>
    <property type="evidence" value="ECO:0007669"/>
    <property type="project" value="TreeGrafter"/>
</dbReference>
<comment type="function">
    <text evidence="11">Cysteine protease that plays a key role in autophagy by mediating both proteolytic activation and delipidation of ATG8 family proteins.</text>
</comment>
<dbReference type="eggNOG" id="KOG2674">
    <property type="taxonomic scope" value="Eukaryota"/>
</dbReference>
<dbReference type="PANTHER" id="PTHR22624:SF49">
    <property type="entry name" value="CYSTEINE PROTEASE"/>
    <property type="match status" value="1"/>
</dbReference>
<dbReference type="GeneID" id="17296222"/>
<dbReference type="KEGG" id="gtt:GUITHDRAFT_143439"/>
<dbReference type="GO" id="GO:0034727">
    <property type="term" value="P:piecemeal microautophagy of the nucleus"/>
    <property type="evidence" value="ECO:0007669"/>
    <property type="project" value="TreeGrafter"/>
</dbReference>
<organism evidence="13">
    <name type="scientific">Guillardia theta (strain CCMP2712)</name>
    <name type="common">Cryptophyte</name>
    <dbReference type="NCBI Taxonomy" id="905079"/>
    <lineage>
        <taxon>Eukaryota</taxon>
        <taxon>Cryptophyceae</taxon>
        <taxon>Pyrenomonadales</taxon>
        <taxon>Geminigeraceae</taxon>
        <taxon>Guillardia</taxon>
    </lineage>
</organism>
<dbReference type="InterPro" id="IPR005078">
    <property type="entry name" value="Peptidase_C54"/>
</dbReference>
<keyword evidence="7" id="KW-0788">Thiol protease</keyword>
<dbReference type="Pfam" id="PF03416">
    <property type="entry name" value="Peptidase_C54"/>
    <property type="match status" value="1"/>
</dbReference>
<dbReference type="RefSeq" id="XP_005826417.1">
    <property type="nucleotide sequence ID" value="XM_005826360.1"/>
</dbReference>
<gene>
    <name evidence="13" type="ORF">GUITHDRAFT_143439</name>
</gene>
<dbReference type="EMBL" id="JH993039">
    <property type="protein sequence ID" value="EKX39437.1"/>
    <property type="molecule type" value="Genomic_DNA"/>
</dbReference>
<evidence type="ECO:0000256" key="10">
    <source>
        <dbReference type="ARBA" id="ARBA00029362"/>
    </source>
</evidence>
<dbReference type="GO" id="GO:0000045">
    <property type="term" value="P:autophagosome assembly"/>
    <property type="evidence" value="ECO:0007669"/>
    <property type="project" value="TreeGrafter"/>
</dbReference>
<evidence type="ECO:0000256" key="3">
    <source>
        <dbReference type="ARBA" id="ARBA00022448"/>
    </source>
</evidence>
<dbReference type="EnsemblProtists" id="EKX39437">
    <property type="protein sequence ID" value="EKX39437"/>
    <property type="gene ID" value="GUITHDRAFT_143439"/>
</dbReference>
<dbReference type="GO" id="GO:0000423">
    <property type="term" value="P:mitophagy"/>
    <property type="evidence" value="ECO:0007669"/>
    <property type="project" value="TreeGrafter"/>
</dbReference>
<dbReference type="InterPro" id="IPR038765">
    <property type="entry name" value="Papain-like_cys_pep_sf"/>
</dbReference>
<dbReference type="OrthoDB" id="2960936at2759"/>
<evidence type="ECO:0000256" key="6">
    <source>
        <dbReference type="ARBA" id="ARBA00022801"/>
    </source>
</evidence>
<evidence type="ECO:0000313" key="15">
    <source>
        <dbReference type="Proteomes" id="UP000011087"/>
    </source>
</evidence>
<comment type="similarity">
    <text evidence="2 11">Belongs to the peptidase C54 family.</text>
</comment>
<protein>
    <recommendedName>
        <fullName evidence="11">Cysteine protease</fullName>
        <ecNumber evidence="11">3.4.22.-</ecNumber>
    </recommendedName>
</protein>
<dbReference type="GO" id="GO:0019786">
    <property type="term" value="F:protein-phosphatidylethanolamide deconjugating activity"/>
    <property type="evidence" value="ECO:0007669"/>
    <property type="project" value="InterPro"/>
</dbReference>
<dbReference type="Proteomes" id="UP000011087">
    <property type="component" value="Unassembled WGS sequence"/>
</dbReference>
<dbReference type="PANTHER" id="PTHR22624">
    <property type="entry name" value="CYSTEINE PROTEASE ATG4"/>
    <property type="match status" value="1"/>
</dbReference>
<dbReference type="GO" id="GO:0035973">
    <property type="term" value="P:aggrephagy"/>
    <property type="evidence" value="ECO:0007669"/>
    <property type="project" value="TreeGrafter"/>
</dbReference>
<evidence type="ECO:0000256" key="1">
    <source>
        <dbReference type="ARBA" id="ARBA00004496"/>
    </source>
</evidence>
<dbReference type="InterPro" id="IPR046792">
    <property type="entry name" value="Peptidase_C54_cat"/>
</dbReference>
<keyword evidence="5 11" id="KW-0645">Protease</keyword>
<comment type="subcellular location">
    <subcellularLocation>
        <location evidence="1 11">Cytoplasm</location>
    </subcellularLocation>
</comment>
<evidence type="ECO:0000256" key="7">
    <source>
        <dbReference type="ARBA" id="ARBA00022807"/>
    </source>
</evidence>
<feature type="domain" description="Peptidase C54 catalytic" evidence="12">
    <location>
        <begin position="102"/>
        <end position="325"/>
    </location>
</feature>
<proteinExistence type="inferred from homology"/>
<dbReference type="EC" id="3.4.22.-" evidence="11"/>
<keyword evidence="6 11" id="KW-0378">Hydrolase</keyword>
<keyword evidence="8 11" id="KW-0653">Protein transport</keyword>
<evidence type="ECO:0000259" key="12">
    <source>
        <dbReference type="Pfam" id="PF03416"/>
    </source>
</evidence>
<dbReference type="GO" id="GO:0005737">
    <property type="term" value="C:cytoplasm"/>
    <property type="evidence" value="ECO:0007669"/>
    <property type="project" value="UniProtKB-SubCell"/>
</dbReference>
<keyword evidence="15" id="KW-1185">Reference proteome</keyword>
<evidence type="ECO:0000256" key="2">
    <source>
        <dbReference type="ARBA" id="ARBA00010958"/>
    </source>
</evidence>
<evidence type="ECO:0000256" key="8">
    <source>
        <dbReference type="ARBA" id="ARBA00022927"/>
    </source>
</evidence>
<dbReference type="GO" id="GO:0016485">
    <property type="term" value="P:protein processing"/>
    <property type="evidence" value="ECO:0007669"/>
    <property type="project" value="TreeGrafter"/>
</dbReference>
<dbReference type="HOGENOM" id="CLU_837976_0_0_1"/>
<evidence type="ECO:0000313" key="14">
    <source>
        <dbReference type="EnsemblProtists" id="EKX39437"/>
    </source>
</evidence>
<evidence type="ECO:0000256" key="9">
    <source>
        <dbReference type="ARBA" id="ARBA00023006"/>
    </source>
</evidence>
<keyword evidence="4 11" id="KW-0963">Cytoplasm</keyword>
<dbReference type="PaxDb" id="55529-EKX39437"/>
<dbReference type="SUPFAM" id="SSF54001">
    <property type="entry name" value="Cysteine proteinases"/>
    <property type="match status" value="1"/>
</dbReference>
<keyword evidence="3" id="KW-0813">Transport</keyword>
<sequence>MYGDRADEGLLEKIARVGRAIPGFLCNLPVRVVLRRALGALYALGRSVKSILTMEALSDVLLEHKLPHTVWLLGVRYTLAPPPMGQRGEGRETEQTVVDESQNFKLDMWSRLWFSYRYNFHPISGTELTTDTGWGCMIRSGQMLIGQALVHHHLGRDWRLSHTSKYNELPSDYRKVLEMFLDHPCAPLSIHSFVRAGQQVGKKAGTWFGPNTVCSAFSKLHAGGALGSDNNLQLLAYDGNDGDNTIYKSEALELLQAGPLFILLPTRLGVSSVDPSYIPKISHVFSFPQSLGFIGGKPSSAHYFIASQGEAVYYLDPHTPQPLINISEKESV</sequence>
<dbReference type="AlphaFoldDB" id="L1ITL2"/>
<evidence type="ECO:0000313" key="13">
    <source>
        <dbReference type="EMBL" id="EKX39437.1"/>
    </source>
</evidence>
<reference evidence="13 15" key="1">
    <citation type="journal article" date="2012" name="Nature">
        <title>Algal genomes reveal evolutionary mosaicism and the fate of nucleomorphs.</title>
        <authorList>
            <consortium name="DOE Joint Genome Institute"/>
            <person name="Curtis B.A."/>
            <person name="Tanifuji G."/>
            <person name="Burki F."/>
            <person name="Gruber A."/>
            <person name="Irimia M."/>
            <person name="Maruyama S."/>
            <person name="Arias M.C."/>
            <person name="Ball S.G."/>
            <person name="Gile G.H."/>
            <person name="Hirakawa Y."/>
            <person name="Hopkins J.F."/>
            <person name="Kuo A."/>
            <person name="Rensing S.A."/>
            <person name="Schmutz J."/>
            <person name="Symeonidi A."/>
            <person name="Elias M."/>
            <person name="Eveleigh R.J."/>
            <person name="Herman E.K."/>
            <person name="Klute M.J."/>
            <person name="Nakayama T."/>
            <person name="Obornik M."/>
            <person name="Reyes-Prieto A."/>
            <person name="Armbrust E.V."/>
            <person name="Aves S.J."/>
            <person name="Beiko R.G."/>
            <person name="Coutinho P."/>
            <person name="Dacks J.B."/>
            <person name="Durnford D.G."/>
            <person name="Fast N.M."/>
            <person name="Green B.R."/>
            <person name="Grisdale C.J."/>
            <person name="Hempel F."/>
            <person name="Henrissat B."/>
            <person name="Hoppner M.P."/>
            <person name="Ishida K."/>
            <person name="Kim E."/>
            <person name="Koreny L."/>
            <person name="Kroth P.G."/>
            <person name="Liu Y."/>
            <person name="Malik S.B."/>
            <person name="Maier U.G."/>
            <person name="McRose D."/>
            <person name="Mock T."/>
            <person name="Neilson J.A."/>
            <person name="Onodera N.T."/>
            <person name="Poole A.M."/>
            <person name="Pritham E.J."/>
            <person name="Richards T.A."/>
            <person name="Rocap G."/>
            <person name="Roy S.W."/>
            <person name="Sarai C."/>
            <person name="Schaack S."/>
            <person name="Shirato S."/>
            <person name="Slamovits C.H."/>
            <person name="Spencer D.F."/>
            <person name="Suzuki S."/>
            <person name="Worden A.Z."/>
            <person name="Zauner S."/>
            <person name="Barry K."/>
            <person name="Bell C."/>
            <person name="Bharti A.K."/>
            <person name="Crow J.A."/>
            <person name="Grimwood J."/>
            <person name="Kramer R."/>
            <person name="Lindquist E."/>
            <person name="Lucas S."/>
            <person name="Salamov A."/>
            <person name="McFadden G.I."/>
            <person name="Lane C.E."/>
            <person name="Keeling P.J."/>
            <person name="Gray M.W."/>
            <person name="Grigoriev I.V."/>
            <person name="Archibald J.M."/>
        </authorList>
    </citation>
    <scope>NUCLEOTIDE SEQUENCE</scope>
    <source>
        <strain evidence="13 15">CCMP2712</strain>
    </source>
</reference>
<evidence type="ECO:0000256" key="5">
    <source>
        <dbReference type="ARBA" id="ARBA00022670"/>
    </source>
</evidence>
<evidence type="ECO:0000256" key="4">
    <source>
        <dbReference type="ARBA" id="ARBA00022490"/>
    </source>
</evidence>
<name>L1ITL2_GUITC</name>
<dbReference type="OMA" id="CCHASRM"/>
<reference evidence="15" key="2">
    <citation type="submission" date="2012-11" db="EMBL/GenBank/DDBJ databases">
        <authorList>
            <person name="Kuo A."/>
            <person name="Curtis B.A."/>
            <person name="Tanifuji G."/>
            <person name="Burki F."/>
            <person name="Gruber A."/>
            <person name="Irimia M."/>
            <person name="Maruyama S."/>
            <person name="Arias M.C."/>
            <person name="Ball S.G."/>
            <person name="Gile G.H."/>
            <person name="Hirakawa Y."/>
            <person name="Hopkins J.F."/>
            <person name="Rensing S.A."/>
            <person name="Schmutz J."/>
            <person name="Symeonidi A."/>
            <person name="Elias M."/>
            <person name="Eveleigh R.J."/>
            <person name="Herman E.K."/>
            <person name="Klute M.J."/>
            <person name="Nakayama T."/>
            <person name="Obornik M."/>
            <person name="Reyes-Prieto A."/>
            <person name="Armbrust E.V."/>
            <person name="Aves S.J."/>
            <person name="Beiko R.G."/>
            <person name="Coutinho P."/>
            <person name="Dacks J.B."/>
            <person name="Durnford D.G."/>
            <person name="Fast N.M."/>
            <person name="Green B.R."/>
            <person name="Grisdale C."/>
            <person name="Hempe F."/>
            <person name="Henrissat B."/>
            <person name="Hoppner M.P."/>
            <person name="Ishida K.-I."/>
            <person name="Kim E."/>
            <person name="Koreny L."/>
            <person name="Kroth P.G."/>
            <person name="Liu Y."/>
            <person name="Malik S.-B."/>
            <person name="Maier U.G."/>
            <person name="McRose D."/>
            <person name="Mock T."/>
            <person name="Neilson J.A."/>
            <person name="Onodera N.T."/>
            <person name="Poole A.M."/>
            <person name="Pritham E.J."/>
            <person name="Richards T.A."/>
            <person name="Rocap G."/>
            <person name="Roy S.W."/>
            <person name="Sarai C."/>
            <person name="Schaack S."/>
            <person name="Shirato S."/>
            <person name="Slamovits C.H."/>
            <person name="Spencer D.F."/>
            <person name="Suzuki S."/>
            <person name="Worden A.Z."/>
            <person name="Zauner S."/>
            <person name="Barry K."/>
            <person name="Bell C."/>
            <person name="Bharti A.K."/>
            <person name="Crow J.A."/>
            <person name="Grimwood J."/>
            <person name="Kramer R."/>
            <person name="Lindquist E."/>
            <person name="Lucas S."/>
            <person name="Salamov A."/>
            <person name="McFadden G.I."/>
            <person name="Lane C.E."/>
            <person name="Keeling P.J."/>
            <person name="Gray M.W."/>
            <person name="Grigoriev I.V."/>
            <person name="Archibald J.M."/>
        </authorList>
    </citation>
    <scope>NUCLEOTIDE SEQUENCE</scope>
    <source>
        <strain evidence="15">CCMP2712</strain>
    </source>
</reference>
<accession>L1ITL2</accession>
<comment type="catalytic activity">
    <reaction evidence="10">
        <text>[protein]-C-terminal L-amino acid-glycyl-phosphatidylethanolamide + H2O = [protein]-C-terminal L-amino acid-glycine + a 1,2-diacyl-sn-glycero-3-phosphoethanolamine</text>
        <dbReference type="Rhea" id="RHEA:67548"/>
        <dbReference type="Rhea" id="RHEA-COMP:17323"/>
        <dbReference type="Rhea" id="RHEA-COMP:17324"/>
        <dbReference type="ChEBI" id="CHEBI:15377"/>
        <dbReference type="ChEBI" id="CHEBI:64612"/>
        <dbReference type="ChEBI" id="CHEBI:172940"/>
        <dbReference type="ChEBI" id="CHEBI:172941"/>
    </reaction>
    <physiologicalReaction direction="left-to-right" evidence="10">
        <dbReference type="Rhea" id="RHEA:67549"/>
    </physiologicalReaction>
</comment>
<dbReference type="STRING" id="905079.L1ITL2"/>
<keyword evidence="9 11" id="KW-0072">Autophagy</keyword>
<evidence type="ECO:0000256" key="11">
    <source>
        <dbReference type="RuleBase" id="RU363115"/>
    </source>
</evidence>